<dbReference type="EMBL" id="JBHRTG010000019">
    <property type="protein sequence ID" value="MFC3165640.1"/>
    <property type="molecule type" value="Genomic_DNA"/>
</dbReference>
<comment type="caution">
    <text evidence="2">The sequence shown here is derived from an EMBL/GenBank/DDBJ whole genome shotgun (WGS) entry which is preliminary data.</text>
</comment>
<organism evidence="2 3">
    <name type="scientific">Ciceribacter thiooxidans</name>
    <dbReference type="NCBI Taxonomy" id="1969821"/>
    <lineage>
        <taxon>Bacteria</taxon>
        <taxon>Pseudomonadati</taxon>
        <taxon>Pseudomonadota</taxon>
        <taxon>Alphaproteobacteria</taxon>
        <taxon>Hyphomicrobiales</taxon>
        <taxon>Rhizobiaceae</taxon>
        <taxon>Ciceribacter</taxon>
    </lineage>
</organism>
<name>A0ABV7I4W9_9HYPH</name>
<feature type="transmembrane region" description="Helical" evidence="1">
    <location>
        <begin position="142"/>
        <end position="160"/>
    </location>
</feature>
<evidence type="ECO:0000256" key="1">
    <source>
        <dbReference type="SAM" id="Phobius"/>
    </source>
</evidence>
<reference evidence="3" key="1">
    <citation type="journal article" date="2019" name="Int. J. Syst. Evol. Microbiol.">
        <title>The Global Catalogue of Microorganisms (GCM) 10K type strain sequencing project: providing services to taxonomists for standard genome sequencing and annotation.</title>
        <authorList>
            <consortium name="The Broad Institute Genomics Platform"/>
            <consortium name="The Broad Institute Genome Sequencing Center for Infectious Disease"/>
            <person name="Wu L."/>
            <person name="Ma J."/>
        </authorList>
    </citation>
    <scope>NUCLEOTIDE SEQUENCE [LARGE SCALE GENOMIC DNA]</scope>
    <source>
        <strain evidence="3">KCTC 52231</strain>
    </source>
</reference>
<sequence length="161" mass="17577">MLSVLSVLVLLLMAVNLGLALAHALEFPGKLRLGEPAYRAVQAIYYPGFTIGGLVGEVGGMLLLIVLLVMTPAGTVRFWWEGAALGLLVAGHSVYWVATHPVNAFWLKDSKLATPGRLFFGLLSAPGGDWRRKRSIWEWSHVVRAVFFALGFLSMALALMR</sequence>
<evidence type="ECO:0000313" key="2">
    <source>
        <dbReference type="EMBL" id="MFC3165640.1"/>
    </source>
</evidence>
<accession>A0ABV7I4W9</accession>
<keyword evidence="1" id="KW-1133">Transmembrane helix</keyword>
<keyword evidence="3" id="KW-1185">Reference proteome</keyword>
<keyword evidence="1" id="KW-0472">Membrane</keyword>
<protein>
    <submittedName>
        <fullName evidence="2">DUF1772 domain-containing protein</fullName>
    </submittedName>
</protein>
<evidence type="ECO:0000313" key="3">
    <source>
        <dbReference type="Proteomes" id="UP001595647"/>
    </source>
</evidence>
<feature type="transmembrane region" description="Helical" evidence="1">
    <location>
        <begin position="48"/>
        <end position="71"/>
    </location>
</feature>
<dbReference type="RefSeq" id="WP_182308244.1">
    <property type="nucleotide sequence ID" value="NZ_CP059897.1"/>
</dbReference>
<gene>
    <name evidence="2" type="ORF">ACFOHV_20355</name>
</gene>
<feature type="transmembrane region" description="Helical" evidence="1">
    <location>
        <begin position="78"/>
        <end position="98"/>
    </location>
</feature>
<keyword evidence="1" id="KW-0812">Transmembrane</keyword>
<proteinExistence type="predicted"/>
<dbReference type="Proteomes" id="UP001595647">
    <property type="component" value="Unassembled WGS sequence"/>
</dbReference>